<gene>
    <name evidence="7" type="ORF">FWILDA_LOCUS3042</name>
</gene>
<dbReference type="GO" id="GO:0006751">
    <property type="term" value="P:glutathione catabolic process"/>
    <property type="evidence" value="ECO:0007669"/>
    <property type="project" value="InterPro"/>
</dbReference>
<dbReference type="PROSITE" id="PS50294">
    <property type="entry name" value="WD_REPEATS_REGION"/>
    <property type="match status" value="1"/>
</dbReference>
<organism evidence="7 8">
    <name type="scientific">Funneliformis geosporum</name>
    <dbReference type="NCBI Taxonomy" id="1117311"/>
    <lineage>
        <taxon>Eukaryota</taxon>
        <taxon>Fungi</taxon>
        <taxon>Fungi incertae sedis</taxon>
        <taxon>Mucoromycota</taxon>
        <taxon>Glomeromycotina</taxon>
        <taxon>Glomeromycetes</taxon>
        <taxon>Glomerales</taxon>
        <taxon>Glomeraceae</taxon>
        <taxon>Funneliformis</taxon>
    </lineage>
</organism>
<evidence type="ECO:0000313" key="8">
    <source>
        <dbReference type="Proteomes" id="UP001153678"/>
    </source>
</evidence>
<dbReference type="PIRSF" id="PIRSF037237">
    <property type="entry name" value="Peptidase_WD_repeats_DUG2"/>
    <property type="match status" value="1"/>
</dbReference>
<dbReference type="InterPro" id="IPR017149">
    <property type="entry name" value="GSH_degradosome_Dug2"/>
</dbReference>
<feature type="repeat" description="WD" evidence="5">
    <location>
        <begin position="311"/>
        <end position="341"/>
    </location>
</feature>
<evidence type="ECO:0000259" key="6">
    <source>
        <dbReference type="Pfam" id="PF07687"/>
    </source>
</evidence>
<dbReference type="EMBL" id="CAMKVN010000386">
    <property type="protein sequence ID" value="CAI2167376.1"/>
    <property type="molecule type" value="Genomic_DNA"/>
</dbReference>
<evidence type="ECO:0000256" key="4">
    <source>
        <dbReference type="ARBA" id="ARBA00022801"/>
    </source>
</evidence>
<dbReference type="Pfam" id="PF00400">
    <property type="entry name" value="WD40"/>
    <property type="match status" value="3"/>
</dbReference>
<dbReference type="Proteomes" id="UP001153678">
    <property type="component" value="Unassembled WGS sequence"/>
</dbReference>
<dbReference type="PANTHER" id="PTHR43270">
    <property type="entry name" value="BETA-ALA-HIS DIPEPTIDASE"/>
    <property type="match status" value="1"/>
</dbReference>
<dbReference type="PROSITE" id="PS50082">
    <property type="entry name" value="WD_REPEATS_2"/>
    <property type="match status" value="2"/>
</dbReference>
<name>A0A9W4SG92_9GLOM</name>
<dbReference type="Gene3D" id="2.130.10.10">
    <property type="entry name" value="YVTN repeat-like/Quinoprotein amine dehydrogenase"/>
    <property type="match status" value="2"/>
</dbReference>
<dbReference type="Gene3D" id="3.30.70.360">
    <property type="match status" value="1"/>
</dbReference>
<dbReference type="SUPFAM" id="SSF53187">
    <property type="entry name" value="Zn-dependent exopeptidases"/>
    <property type="match status" value="1"/>
</dbReference>
<dbReference type="GO" id="GO:0006508">
    <property type="term" value="P:proteolysis"/>
    <property type="evidence" value="ECO:0007669"/>
    <property type="project" value="UniProtKB-KW"/>
</dbReference>
<dbReference type="AlphaFoldDB" id="A0A9W4SG92"/>
<feature type="repeat" description="WD" evidence="5">
    <location>
        <begin position="93"/>
        <end position="134"/>
    </location>
</feature>
<dbReference type="PANTHER" id="PTHR43270:SF8">
    <property type="entry name" value="DI- AND TRIPEPTIDASE DUG2-RELATED"/>
    <property type="match status" value="1"/>
</dbReference>
<dbReference type="Gene3D" id="3.40.630.10">
    <property type="entry name" value="Zn peptidases"/>
    <property type="match status" value="1"/>
</dbReference>
<evidence type="ECO:0000313" key="7">
    <source>
        <dbReference type="EMBL" id="CAI2167376.1"/>
    </source>
</evidence>
<reference evidence="7" key="1">
    <citation type="submission" date="2022-08" db="EMBL/GenBank/DDBJ databases">
        <authorList>
            <person name="Kallberg Y."/>
            <person name="Tangrot J."/>
            <person name="Rosling A."/>
        </authorList>
    </citation>
    <scope>NUCLEOTIDE SEQUENCE</scope>
    <source>
        <strain evidence="7">Wild A</strain>
    </source>
</reference>
<dbReference type="InterPro" id="IPR011650">
    <property type="entry name" value="Peptidase_M20_dimer"/>
</dbReference>
<dbReference type="Pfam" id="PF07687">
    <property type="entry name" value="M20_dimer"/>
    <property type="match status" value="1"/>
</dbReference>
<dbReference type="InterPro" id="IPR002933">
    <property type="entry name" value="Peptidase_M20"/>
</dbReference>
<dbReference type="SMART" id="SM00320">
    <property type="entry name" value="WD40"/>
    <property type="match status" value="6"/>
</dbReference>
<keyword evidence="4" id="KW-0378">Hydrolase</keyword>
<comment type="similarity">
    <text evidence="1">Belongs to the peptidase M20A family.</text>
</comment>
<keyword evidence="8" id="KW-1185">Reference proteome</keyword>
<dbReference type="InterPro" id="IPR036322">
    <property type="entry name" value="WD40_repeat_dom_sf"/>
</dbReference>
<dbReference type="InterPro" id="IPR001680">
    <property type="entry name" value="WD40_rpt"/>
</dbReference>
<feature type="domain" description="Peptidase M20 dimerisation" evidence="6">
    <location>
        <begin position="591"/>
        <end position="751"/>
    </location>
</feature>
<keyword evidence="3" id="KW-0479">Metal-binding</keyword>
<sequence length="858" mass="96018">MHQSLSQTFNSEIPSRKEHFPEIIQQSASPTPLRSLNCLTQKQDTLLNKPSHTITLGNSILSLACSNEYLFSGSQEPSIQVWDLVTFQPKAVLKGHVGGVLCLTLSADQTMLFSSSGDSTVRVWRVDTLDALYVIQPCCDVGDLFSVVYSDELDTIYIGCQNTSILRFDLSTKENYRTVYPSRSCNYSKFFDAISSKSCGVVTPIEEKEIDAKISASQENIQRFEVDDCMVYMNSHNGYVYALILGMNKDGRILISGSGDGDGSMELLRVLKGTDAGILTFAMHDELLFCGAQGGDIKIYDLETYQHIRSLMAHDDDILALTIGDNSLFSGSADGIIKRWSKTFEISNTYKDHTGIVLSLTVSPPNHKLGINRSWLISANDQLIKFWDMETTNTYLLETAVSETTDVMRYALSKWISLKTVSGKPKYLEECLRGAKFLKSIFEQLGAFSSLIPVATGQNPLVLGKFNGINDEQQQKRLNVLVYGHYDVIDADETKWLTNPFEMIGKDGYLYGRGTTDNKGPMLASIFAVSELQQEKKLRANVSFLIEGEEENGSIGFHDVVEKSKHLIGEADVILLSNSYWLDDETPCLTYGLRGVIGATVEIFSENTDLHSGMQGGAVSEPLNDMIRILAKLMSDDNRILIPGFYDNVRPVTPYEERLYEYILKSKSRSKLNNASEERNCSSKPGETKESLMSKWRYPSFTIHKIDVSGPDNVTVIPCKAKANVSMRIVPDQDINEIVKSFEDFIKKVFDELKTENKISVSINNLADWWLGDPENQYFKAAEQAIEQEYGIKPLYIREGGSIPAVRCLGKMFNAKAIHLPIGQSTDQAHLNNERISLQNLYAGKRIFKNLFNKLSEN</sequence>
<dbReference type="OrthoDB" id="7832001at2759"/>
<evidence type="ECO:0000256" key="5">
    <source>
        <dbReference type="PROSITE-ProRule" id="PRU00221"/>
    </source>
</evidence>
<comment type="caution">
    <text evidence="7">The sequence shown here is derived from an EMBL/GenBank/DDBJ whole genome shotgun (WGS) entry which is preliminary data.</text>
</comment>
<accession>A0A9W4SG92</accession>
<dbReference type="GO" id="GO:0008233">
    <property type="term" value="F:peptidase activity"/>
    <property type="evidence" value="ECO:0007669"/>
    <property type="project" value="UniProtKB-KW"/>
</dbReference>
<keyword evidence="2" id="KW-0645">Protease</keyword>
<dbReference type="SUPFAM" id="SSF50978">
    <property type="entry name" value="WD40 repeat-like"/>
    <property type="match status" value="1"/>
</dbReference>
<keyword evidence="5" id="KW-0853">WD repeat</keyword>
<dbReference type="InterPro" id="IPR051458">
    <property type="entry name" value="Cyt/Met_Dipeptidase"/>
</dbReference>
<protein>
    <submittedName>
        <fullName evidence="7">10475_t:CDS:1</fullName>
    </submittedName>
</protein>
<evidence type="ECO:0000256" key="1">
    <source>
        <dbReference type="ARBA" id="ARBA00006247"/>
    </source>
</evidence>
<evidence type="ECO:0000256" key="3">
    <source>
        <dbReference type="ARBA" id="ARBA00022723"/>
    </source>
</evidence>
<dbReference type="GO" id="GO:0046872">
    <property type="term" value="F:metal ion binding"/>
    <property type="evidence" value="ECO:0007669"/>
    <property type="project" value="UniProtKB-KW"/>
</dbReference>
<proteinExistence type="inferred from homology"/>
<dbReference type="InterPro" id="IPR015943">
    <property type="entry name" value="WD40/YVTN_repeat-like_dom_sf"/>
</dbReference>
<dbReference type="Pfam" id="PF01546">
    <property type="entry name" value="Peptidase_M20"/>
    <property type="match status" value="1"/>
</dbReference>
<evidence type="ECO:0000256" key="2">
    <source>
        <dbReference type="ARBA" id="ARBA00022670"/>
    </source>
</evidence>